<dbReference type="CDD" id="cd00590">
    <property type="entry name" value="RRM_SF"/>
    <property type="match status" value="1"/>
</dbReference>
<organism evidence="3 4">
    <name type="scientific">Hibiscus sabdariffa</name>
    <name type="common">roselle</name>
    <dbReference type="NCBI Taxonomy" id="183260"/>
    <lineage>
        <taxon>Eukaryota</taxon>
        <taxon>Viridiplantae</taxon>
        <taxon>Streptophyta</taxon>
        <taxon>Embryophyta</taxon>
        <taxon>Tracheophyta</taxon>
        <taxon>Spermatophyta</taxon>
        <taxon>Magnoliopsida</taxon>
        <taxon>eudicotyledons</taxon>
        <taxon>Gunneridae</taxon>
        <taxon>Pentapetalae</taxon>
        <taxon>rosids</taxon>
        <taxon>malvids</taxon>
        <taxon>Malvales</taxon>
        <taxon>Malvaceae</taxon>
        <taxon>Malvoideae</taxon>
        <taxon>Hibiscus</taxon>
    </lineage>
</organism>
<dbReference type="EMBL" id="JBBPBN010000027">
    <property type="protein sequence ID" value="KAK9007246.1"/>
    <property type="molecule type" value="Genomic_DNA"/>
</dbReference>
<dbReference type="SUPFAM" id="SSF54928">
    <property type="entry name" value="RNA-binding domain, RBD"/>
    <property type="match status" value="1"/>
</dbReference>
<protein>
    <recommendedName>
        <fullName evidence="2">RRM domain-containing protein</fullName>
    </recommendedName>
</protein>
<keyword evidence="4" id="KW-1185">Reference proteome</keyword>
<keyword evidence="1" id="KW-0694">RNA-binding</keyword>
<dbReference type="InterPro" id="IPR035979">
    <property type="entry name" value="RBD_domain_sf"/>
</dbReference>
<dbReference type="InterPro" id="IPR003954">
    <property type="entry name" value="RRM_euk-type"/>
</dbReference>
<dbReference type="PANTHER" id="PTHR48034">
    <property type="entry name" value="TRANSFORMER-2 SEX-DETERMINING PROTEIN-RELATED"/>
    <property type="match status" value="1"/>
</dbReference>
<evidence type="ECO:0000256" key="1">
    <source>
        <dbReference type="PROSITE-ProRule" id="PRU00176"/>
    </source>
</evidence>
<name>A0ABR2R2R7_9ROSI</name>
<dbReference type="SMART" id="SM00360">
    <property type="entry name" value="RRM"/>
    <property type="match status" value="1"/>
</dbReference>
<evidence type="ECO:0000313" key="4">
    <source>
        <dbReference type="Proteomes" id="UP001396334"/>
    </source>
</evidence>
<evidence type="ECO:0000313" key="3">
    <source>
        <dbReference type="EMBL" id="KAK9007246.1"/>
    </source>
</evidence>
<dbReference type="InterPro" id="IPR000504">
    <property type="entry name" value="RRM_dom"/>
</dbReference>
<dbReference type="Proteomes" id="UP001396334">
    <property type="component" value="Unassembled WGS sequence"/>
</dbReference>
<dbReference type="InterPro" id="IPR050441">
    <property type="entry name" value="RBM"/>
</dbReference>
<comment type="caution">
    <text evidence="3">The sequence shown here is derived from an EMBL/GenBank/DDBJ whole genome shotgun (WGS) entry which is preliminary data.</text>
</comment>
<accession>A0ABR2R2R7</accession>
<proteinExistence type="predicted"/>
<dbReference type="SMART" id="SM00361">
    <property type="entry name" value="RRM_1"/>
    <property type="match status" value="1"/>
</dbReference>
<dbReference type="PROSITE" id="PS50102">
    <property type="entry name" value="RRM"/>
    <property type="match status" value="1"/>
</dbReference>
<evidence type="ECO:0000259" key="2">
    <source>
        <dbReference type="PROSITE" id="PS50102"/>
    </source>
</evidence>
<feature type="domain" description="RRM" evidence="2">
    <location>
        <begin position="35"/>
        <end position="115"/>
    </location>
</feature>
<dbReference type="InterPro" id="IPR012677">
    <property type="entry name" value="Nucleotide-bd_a/b_plait_sf"/>
</dbReference>
<reference evidence="3 4" key="1">
    <citation type="journal article" date="2024" name="G3 (Bethesda)">
        <title>Genome assembly of Hibiscus sabdariffa L. provides insights into metabolisms of medicinal natural products.</title>
        <authorList>
            <person name="Kim T."/>
        </authorList>
    </citation>
    <scope>NUCLEOTIDE SEQUENCE [LARGE SCALE GENOMIC DNA]</scope>
    <source>
        <strain evidence="3">TK-2024</strain>
        <tissue evidence="3">Old leaves</tissue>
    </source>
</reference>
<dbReference type="Pfam" id="PF00076">
    <property type="entry name" value="RRM_1"/>
    <property type="match status" value="1"/>
</dbReference>
<sequence length="161" mass="18529">MERHTSPVARRLELIRGSFRKQKSPIIGVCFRRGFSVFVDNVSKRIPISALKEAFGYYGQVTDVYIAYWNRKRKRDRTTFAFVRFERSEEASRAVAEGNNRMMDGRCIRVFADKGSAEGHSRNPSIETKKKAWFPALKDRRSYKEALMGASKLKIAGTVEQ</sequence>
<dbReference type="Gene3D" id="3.30.70.330">
    <property type="match status" value="1"/>
</dbReference>
<gene>
    <name evidence="3" type="ORF">V6N11_051075</name>
</gene>